<organism evidence="6 7">
    <name type="scientific">Modicella reniformis</name>
    <dbReference type="NCBI Taxonomy" id="1440133"/>
    <lineage>
        <taxon>Eukaryota</taxon>
        <taxon>Fungi</taxon>
        <taxon>Fungi incertae sedis</taxon>
        <taxon>Mucoromycota</taxon>
        <taxon>Mortierellomycotina</taxon>
        <taxon>Mortierellomycetes</taxon>
        <taxon>Mortierellales</taxon>
        <taxon>Mortierellaceae</taxon>
        <taxon>Modicella</taxon>
    </lineage>
</organism>
<dbReference type="GO" id="GO:0016765">
    <property type="term" value="F:transferase activity, transferring alkyl or aryl (other than methyl) groups"/>
    <property type="evidence" value="ECO:0007669"/>
    <property type="project" value="InterPro"/>
</dbReference>
<dbReference type="Proteomes" id="UP000749646">
    <property type="component" value="Unassembled WGS sequence"/>
</dbReference>
<sequence>MKTDHNKNLSQTSVSTVASSRQVDIFVQFSGFKNWLKFFAERIALLVYILTAAGYVLSANYALSEGSTHLPLRPFFWTLIVEIFFLITLRVMDDLKDVDTDIAAHPERPLPRGLVTAREASFVVHTLVLVLVLNGIALAIVENLACGLLCILTTIYYYGMFKEFGCGHWLSARPIMYILSHQLVVLLMVLFPIAAFHGASALKSILCWHVALLQFCGSFTFEVCRKLDPTAHEALNTYLVVYGKFKTFLMILFAVAIGFWASYVMAVEVIMWPFLGFLLLSILVLFWKQRTPGTPLAEGEAPPKGHKTVELICMLITLLGMFIVPIKVWSGFPKTAMRTFQ</sequence>
<evidence type="ECO:0000313" key="6">
    <source>
        <dbReference type="EMBL" id="KAF9988160.1"/>
    </source>
</evidence>
<feature type="transmembrane region" description="Helical" evidence="5">
    <location>
        <begin position="308"/>
        <end position="329"/>
    </location>
</feature>
<comment type="caution">
    <text evidence="6">The sequence shown here is derived from an EMBL/GenBank/DDBJ whole genome shotgun (WGS) entry which is preliminary data.</text>
</comment>
<accession>A0A9P6MBU3</accession>
<evidence type="ECO:0000256" key="4">
    <source>
        <dbReference type="ARBA" id="ARBA00023136"/>
    </source>
</evidence>
<feature type="transmembrane region" description="Helical" evidence="5">
    <location>
        <begin position="139"/>
        <end position="158"/>
    </location>
</feature>
<protein>
    <recommendedName>
        <fullName evidence="8">Prenyltransferase</fullName>
    </recommendedName>
</protein>
<evidence type="ECO:0000313" key="7">
    <source>
        <dbReference type="Proteomes" id="UP000749646"/>
    </source>
</evidence>
<dbReference type="InterPro" id="IPR000537">
    <property type="entry name" value="UbiA_prenyltransferase"/>
</dbReference>
<feature type="transmembrane region" description="Helical" evidence="5">
    <location>
        <begin position="269"/>
        <end position="287"/>
    </location>
</feature>
<evidence type="ECO:0000256" key="5">
    <source>
        <dbReference type="SAM" id="Phobius"/>
    </source>
</evidence>
<dbReference type="OrthoDB" id="10265110at2759"/>
<evidence type="ECO:0000256" key="3">
    <source>
        <dbReference type="ARBA" id="ARBA00022989"/>
    </source>
</evidence>
<keyword evidence="7" id="KW-1185">Reference proteome</keyword>
<dbReference type="EMBL" id="JAAAHW010003140">
    <property type="protein sequence ID" value="KAF9988160.1"/>
    <property type="molecule type" value="Genomic_DNA"/>
</dbReference>
<feature type="transmembrane region" description="Helical" evidence="5">
    <location>
        <begin position="205"/>
        <end position="224"/>
    </location>
</feature>
<proteinExistence type="predicted"/>
<feature type="transmembrane region" description="Helical" evidence="5">
    <location>
        <begin position="75"/>
        <end position="92"/>
    </location>
</feature>
<dbReference type="InterPro" id="IPR044878">
    <property type="entry name" value="UbiA_sf"/>
</dbReference>
<dbReference type="Pfam" id="PF01040">
    <property type="entry name" value="UbiA"/>
    <property type="match status" value="1"/>
</dbReference>
<dbReference type="GO" id="GO:0016020">
    <property type="term" value="C:membrane"/>
    <property type="evidence" value="ECO:0007669"/>
    <property type="project" value="UniProtKB-SubCell"/>
</dbReference>
<evidence type="ECO:0000256" key="2">
    <source>
        <dbReference type="ARBA" id="ARBA00022692"/>
    </source>
</evidence>
<feature type="transmembrane region" description="Helical" evidence="5">
    <location>
        <begin position="43"/>
        <end position="63"/>
    </location>
</feature>
<evidence type="ECO:0000256" key="1">
    <source>
        <dbReference type="ARBA" id="ARBA00004141"/>
    </source>
</evidence>
<comment type="subcellular location">
    <subcellularLocation>
        <location evidence="1">Membrane</location>
        <topology evidence="1">Multi-pass membrane protein</topology>
    </subcellularLocation>
</comment>
<dbReference type="AlphaFoldDB" id="A0A9P6MBU3"/>
<feature type="transmembrane region" description="Helical" evidence="5">
    <location>
        <begin position="245"/>
        <end position="263"/>
    </location>
</feature>
<evidence type="ECO:0008006" key="8">
    <source>
        <dbReference type="Google" id="ProtNLM"/>
    </source>
</evidence>
<keyword evidence="2 5" id="KW-0812">Transmembrane</keyword>
<name>A0A9P6MBU3_9FUNG</name>
<keyword evidence="4 5" id="KW-0472">Membrane</keyword>
<reference evidence="6" key="1">
    <citation type="journal article" date="2020" name="Fungal Divers.">
        <title>Resolving the Mortierellaceae phylogeny through synthesis of multi-gene phylogenetics and phylogenomics.</title>
        <authorList>
            <person name="Vandepol N."/>
            <person name="Liber J."/>
            <person name="Desiro A."/>
            <person name="Na H."/>
            <person name="Kennedy M."/>
            <person name="Barry K."/>
            <person name="Grigoriev I.V."/>
            <person name="Miller A.N."/>
            <person name="O'Donnell K."/>
            <person name="Stajich J.E."/>
            <person name="Bonito G."/>
        </authorList>
    </citation>
    <scope>NUCLEOTIDE SEQUENCE</scope>
    <source>
        <strain evidence="6">MES-2147</strain>
    </source>
</reference>
<keyword evidence="3 5" id="KW-1133">Transmembrane helix</keyword>
<dbReference type="Gene3D" id="1.10.357.140">
    <property type="entry name" value="UbiA prenyltransferase"/>
    <property type="match status" value="1"/>
</dbReference>
<feature type="transmembrane region" description="Helical" evidence="5">
    <location>
        <begin position="178"/>
        <end position="199"/>
    </location>
</feature>
<gene>
    <name evidence="6" type="ORF">BGZ65_011513</name>
</gene>